<gene>
    <name evidence="2" type="ORF">ACFSX3_25320</name>
</gene>
<feature type="signal peptide" evidence="1">
    <location>
        <begin position="1"/>
        <end position="33"/>
    </location>
</feature>
<feature type="non-terminal residue" evidence="2">
    <location>
        <position position="126"/>
    </location>
</feature>
<name>A0ABW5FES8_9BACL</name>
<evidence type="ECO:0000313" key="3">
    <source>
        <dbReference type="Proteomes" id="UP001597448"/>
    </source>
</evidence>
<comment type="caution">
    <text evidence="2">The sequence shown here is derived from an EMBL/GenBank/DDBJ whole genome shotgun (WGS) entry which is preliminary data.</text>
</comment>
<accession>A0ABW5FES8</accession>
<protein>
    <submittedName>
        <fullName evidence="2">Iron permease</fullName>
    </submittedName>
</protein>
<organism evidence="2 3">
    <name type="scientific">Paenibacillus rhizoplanae</name>
    <dbReference type="NCBI Taxonomy" id="1917181"/>
    <lineage>
        <taxon>Bacteria</taxon>
        <taxon>Bacillati</taxon>
        <taxon>Bacillota</taxon>
        <taxon>Bacilli</taxon>
        <taxon>Bacillales</taxon>
        <taxon>Paenibacillaceae</taxon>
        <taxon>Paenibacillus</taxon>
    </lineage>
</organism>
<proteinExistence type="predicted"/>
<dbReference type="EMBL" id="JBHUKY010000058">
    <property type="protein sequence ID" value="MFD2413209.1"/>
    <property type="molecule type" value="Genomic_DNA"/>
</dbReference>
<reference evidence="3" key="1">
    <citation type="journal article" date="2019" name="Int. J. Syst. Evol. Microbiol.">
        <title>The Global Catalogue of Microorganisms (GCM) 10K type strain sequencing project: providing services to taxonomists for standard genome sequencing and annotation.</title>
        <authorList>
            <consortium name="The Broad Institute Genomics Platform"/>
            <consortium name="The Broad Institute Genome Sequencing Center for Infectious Disease"/>
            <person name="Wu L."/>
            <person name="Ma J."/>
        </authorList>
    </citation>
    <scope>NUCLEOTIDE SEQUENCE [LARGE SCALE GENOMIC DNA]</scope>
    <source>
        <strain evidence="3">CCM 8725</strain>
    </source>
</reference>
<sequence length="126" mass="12504">MKVTVTQSPWRQFRAALLLLCLLVLLPGAPASASGAPLDELLPPVGSALVEAGQSRWAEAAADVDSFAALWRSANEGTPDPALAGPAAEVDAALAAAAEALADGGGAPAKSALSTLARSVDAFVTA</sequence>
<keyword evidence="1" id="KW-0732">Signal</keyword>
<keyword evidence="3" id="KW-1185">Reference proteome</keyword>
<evidence type="ECO:0000313" key="2">
    <source>
        <dbReference type="EMBL" id="MFD2413209.1"/>
    </source>
</evidence>
<dbReference type="Proteomes" id="UP001597448">
    <property type="component" value="Unassembled WGS sequence"/>
</dbReference>
<evidence type="ECO:0000256" key="1">
    <source>
        <dbReference type="SAM" id="SignalP"/>
    </source>
</evidence>
<feature type="chain" id="PRO_5046008565" evidence="1">
    <location>
        <begin position="34"/>
        <end position="126"/>
    </location>
</feature>